<feature type="compositionally biased region" description="Basic and acidic residues" evidence="1">
    <location>
        <begin position="17"/>
        <end position="26"/>
    </location>
</feature>
<protein>
    <submittedName>
        <fullName evidence="2">Uncharacterized protein</fullName>
    </submittedName>
</protein>
<feature type="region of interest" description="Disordered" evidence="1">
    <location>
        <begin position="13"/>
        <end position="57"/>
    </location>
</feature>
<proteinExistence type="predicted"/>
<feature type="compositionally biased region" description="Basic and acidic residues" evidence="1">
    <location>
        <begin position="36"/>
        <end position="45"/>
    </location>
</feature>
<evidence type="ECO:0000313" key="3">
    <source>
        <dbReference type="Proteomes" id="UP000053825"/>
    </source>
</evidence>
<dbReference type="EMBL" id="KQ414786">
    <property type="protein sequence ID" value="KOC60904.1"/>
    <property type="molecule type" value="Genomic_DNA"/>
</dbReference>
<dbReference type="Proteomes" id="UP000053825">
    <property type="component" value="Unassembled WGS sequence"/>
</dbReference>
<gene>
    <name evidence="2" type="ORF">WH47_05682</name>
</gene>
<reference evidence="2 3" key="1">
    <citation type="submission" date="2015-07" db="EMBL/GenBank/DDBJ databases">
        <title>The genome of Habropoda laboriosa.</title>
        <authorList>
            <person name="Pan H."/>
            <person name="Kapheim K."/>
        </authorList>
    </citation>
    <scope>NUCLEOTIDE SEQUENCE [LARGE SCALE GENOMIC DNA]</scope>
    <source>
        <strain evidence="2">0110345459</strain>
    </source>
</reference>
<organism evidence="2 3">
    <name type="scientific">Habropoda laboriosa</name>
    <dbReference type="NCBI Taxonomy" id="597456"/>
    <lineage>
        <taxon>Eukaryota</taxon>
        <taxon>Metazoa</taxon>
        <taxon>Ecdysozoa</taxon>
        <taxon>Arthropoda</taxon>
        <taxon>Hexapoda</taxon>
        <taxon>Insecta</taxon>
        <taxon>Pterygota</taxon>
        <taxon>Neoptera</taxon>
        <taxon>Endopterygota</taxon>
        <taxon>Hymenoptera</taxon>
        <taxon>Apocrita</taxon>
        <taxon>Aculeata</taxon>
        <taxon>Apoidea</taxon>
        <taxon>Anthophila</taxon>
        <taxon>Apidae</taxon>
        <taxon>Habropoda</taxon>
    </lineage>
</organism>
<keyword evidence="3" id="KW-1185">Reference proteome</keyword>
<evidence type="ECO:0000256" key="1">
    <source>
        <dbReference type="SAM" id="MobiDB-lite"/>
    </source>
</evidence>
<accession>A0A0L7QQR7</accession>
<sequence>MEKVDAIKYCLQRRGKRERERERSSELRGNVTKLPVADRNREISPGRKAKERAVRER</sequence>
<evidence type="ECO:0000313" key="2">
    <source>
        <dbReference type="EMBL" id="KOC60904.1"/>
    </source>
</evidence>
<dbReference type="AlphaFoldDB" id="A0A0L7QQR7"/>
<name>A0A0L7QQR7_9HYME</name>